<evidence type="ECO:0008006" key="3">
    <source>
        <dbReference type="Google" id="ProtNLM"/>
    </source>
</evidence>
<gene>
    <name evidence="1" type="ORF">P6P90_15275</name>
</gene>
<dbReference type="Proteomes" id="UP001218246">
    <property type="component" value="Unassembled WGS sequence"/>
</dbReference>
<proteinExistence type="predicted"/>
<evidence type="ECO:0000313" key="2">
    <source>
        <dbReference type="Proteomes" id="UP001218246"/>
    </source>
</evidence>
<name>A0ABT6H7H1_9BACI</name>
<evidence type="ECO:0000313" key="1">
    <source>
        <dbReference type="EMBL" id="MDG5755279.1"/>
    </source>
</evidence>
<organism evidence="1 2">
    <name type="scientific">Ectobacillus antri</name>
    <dbReference type="NCBI Taxonomy" id="2486280"/>
    <lineage>
        <taxon>Bacteria</taxon>
        <taxon>Bacillati</taxon>
        <taxon>Bacillota</taxon>
        <taxon>Bacilli</taxon>
        <taxon>Bacillales</taxon>
        <taxon>Bacillaceae</taxon>
        <taxon>Ectobacillus</taxon>
    </lineage>
</organism>
<dbReference type="RefSeq" id="WP_278018567.1">
    <property type="nucleotide sequence ID" value="NZ_JARRRY010000021.1"/>
</dbReference>
<sequence>MLFQVQYYQNTREYYENLKTQSDEFHLVQSASFVQFLKDQGVTNVMGYKSFTKKLFPKWYGAYTDLYLSSKIRAFIRQNVSSLEEAKVYEQNIQEIIESFRFVVELHMTRLPIFSDTQRSFQFFSKLVEELKHDSIVKECLTELTSISKATIAARIRVQPLHKVYVHHFDYIDAPRMMLLHLLQQLGIEIVLCVPFHAKKTELFSSWKTIYETVSQTTYDTWTCMNQSETGNGSRFASYLDRAIQPENDGVNMRMMNFAYPTTFKDYVDKNVTSLNQAILAVYDEDLNIYTGRSKTKHFYVTTYGKFLLSLSACRKTSTGIQLTYQNFVNMMTSGWVRSGNVLGEQALSLLVDLREYMEGVGTFQDILERLYALTELQEVSDTFDEVAKMQTDRNRLKKYVTNPFRAFSYVHRDRYDITVKQLIDCTKDLARKVNRLLLGEQETRNVVTYLGDLQKIYESVKDAWSDAAREKFERLFSSEMMLQMEFGKEEMFQFLTLVLGKEPNPEDTEQKIYNFDQLIGLSLSKEELHITGLSLNTFPWKSPQVPKFVNHSWLKKCVQHTFTMRNKEKRLHALLVDYQSRQSARATALYSLYHSLAYTKSQVTLSYIENLQEKDAPSIYLSVLQELYGKEIEHVDEAVDFLFEEPEMNEEKPDVSPLQQVPDLIWLDKDFCYRKFFITAAIEQHPVYEREFHQQQVFSTISTLLSEQGDGIEEVQETIFPLFPQWTQALKQNLVETNQVSGLRSYKSYENVYYPKAMHNIQKLWSRYEVTRRYQVKNQYKNDTFQAKEHLKELQNHIRETYIPAEKGHHCRMCPYLHVCTEGEYPVDERD</sequence>
<comment type="caution">
    <text evidence="1">The sequence shown here is derived from an EMBL/GenBank/DDBJ whole genome shotgun (WGS) entry which is preliminary data.</text>
</comment>
<keyword evidence="2" id="KW-1185">Reference proteome</keyword>
<accession>A0ABT6H7H1</accession>
<dbReference type="EMBL" id="JARULN010000023">
    <property type="protein sequence ID" value="MDG5755279.1"/>
    <property type="molecule type" value="Genomic_DNA"/>
</dbReference>
<reference evidence="1 2" key="1">
    <citation type="submission" date="2023-04" db="EMBL/GenBank/DDBJ databases">
        <title>Ectobacillus antri isolated from activated sludge.</title>
        <authorList>
            <person name="Yan P."/>
            <person name="Liu X."/>
        </authorList>
    </citation>
    <scope>NUCLEOTIDE SEQUENCE [LARGE SCALE GENOMIC DNA]</scope>
    <source>
        <strain evidence="1 2">C18H</strain>
    </source>
</reference>
<protein>
    <recommendedName>
        <fullName evidence="3">PD-(D/E)XK endonuclease-like domain-containing protein</fullName>
    </recommendedName>
</protein>